<keyword evidence="2" id="KW-1185">Reference proteome</keyword>
<dbReference type="GeneID" id="80558289"/>
<reference evidence="1 2" key="1">
    <citation type="submission" date="2021-02" db="EMBL/GenBank/DDBJ databases">
        <title>Cotonvirus japonicus, which uses Golgi apparatus of host cells for its virion factory, phylogenetically links tailed tupanvirus and icosahedral mimivirus.</title>
        <authorList>
            <person name="Takahashi H."/>
            <person name="Fukaya S."/>
            <person name="Song C."/>
            <person name="Murata K."/>
            <person name="Takemura M."/>
        </authorList>
    </citation>
    <scope>NUCLEOTIDE SEQUENCE [LARGE SCALE GENOMIC DNA]</scope>
</reference>
<name>A0ABM7NSE7_9VIRU</name>
<proteinExistence type="predicted"/>
<protein>
    <submittedName>
        <fullName evidence="1">Uncharacterized protein</fullName>
    </submittedName>
</protein>
<organism evidence="1 2">
    <name type="scientific">Cotonvirus japonicus</name>
    <dbReference type="NCBI Taxonomy" id="2811091"/>
    <lineage>
        <taxon>Viruses</taxon>
        <taxon>Varidnaviria</taxon>
        <taxon>Bamfordvirae</taxon>
        <taxon>Nucleocytoviricota</taxon>
        <taxon>Megaviricetes</taxon>
        <taxon>Imitervirales</taxon>
        <taxon>Mimiviridae</taxon>
        <taxon>Megamimivirinae</taxon>
        <taxon>Cotonvirus</taxon>
        <taxon>Cotonvirus japonicum</taxon>
    </lineage>
</organism>
<dbReference type="EMBL" id="AP024483">
    <property type="protein sequence ID" value="BCS83084.1"/>
    <property type="molecule type" value="Genomic_DNA"/>
</dbReference>
<dbReference type="RefSeq" id="YP_010841692.1">
    <property type="nucleotide sequence ID" value="NC_079139.1"/>
</dbReference>
<evidence type="ECO:0000313" key="2">
    <source>
        <dbReference type="Proteomes" id="UP001321479"/>
    </source>
</evidence>
<accession>A0ABM7NSE7</accession>
<evidence type="ECO:0000313" key="1">
    <source>
        <dbReference type="EMBL" id="BCS83084.1"/>
    </source>
</evidence>
<dbReference type="Proteomes" id="UP001321479">
    <property type="component" value="Segment"/>
</dbReference>
<sequence length="163" mass="19906">MINVKKKHTCNFTVCIKKKFKHQIIIKRHPDILFEIPDNFHKFIRKIISSLRELYDHAGLDNEKLNTIYICENNKKPSYISMQNIIYYNYMESNYVAFDTFNMTENNFKFIVNIFEKKIKNKIYLNRPNRYHPKFKNFFDIVYQSNLTNLFNDIEKCFYSKNI</sequence>